<protein>
    <submittedName>
        <fullName evidence="1">Uncharacterized protein</fullName>
    </submittedName>
</protein>
<name>A0A0H3CWM5_ENTCC</name>
<dbReference type="HOGENOM" id="CLU_2408803_0_0_6"/>
<proteinExistence type="predicted"/>
<dbReference type="EnsemblBacteria" id="ADF65000">
    <property type="protein sequence ID" value="ADF65000"/>
    <property type="gene ID" value="ECL_B038"/>
</dbReference>
<dbReference type="EMBL" id="CP001920">
    <property type="protein sequence ID" value="ADF65000.1"/>
    <property type="molecule type" value="Genomic_DNA"/>
</dbReference>
<geneLocation type="plasmid" evidence="1 2">
    <name>pECL_B</name>
</geneLocation>
<evidence type="ECO:0000313" key="1">
    <source>
        <dbReference type="EMBL" id="ADF65000.1"/>
    </source>
</evidence>
<sequence length="99" mass="11062">MRILRRQVFKAAIEQYPEQKADIAALLSFLGRINIMTPQELQDLFPEASLEENGLTQIGFAGSFAGGNLIFKGRFNYPGQFVLTEEIQPAQVNENKTDG</sequence>
<keyword evidence="1" id="KW-0614">Plasmid</keyword>
<organism evidence="1 2">
    <name type="scientific">Enterobacter cloacae subsp. cloacae (strain ATCC 13047 / DSM 30054 / NBRC 13535 / NCTC 10005 / WDCM 00083 / NCDC 279-56)</name>
    <dbReference type="NCBI Taxonomy" id="716541"/>
    <lineage>
        <taxon>Bacteria</taxon>
        <taxon>Pseudomonadati</taxon>
        <taxon>Pseudomonadota</taxon>
        <taxon>Gammaproteobacteria</taxon>
        <taxon>Enterobacterales</taxon>
        <taxon>Enterobacteriaceae</taxon>
        <taxon>Enterobacter</taxon>
        <taxon>Enterobacter cloacae complex</taxon>
    </lineage>
</organism>
<reference evidence="1 2" key="1">
    <citation type="journal article" date="2010" name="J. Bacteriol.">
        <title>Complete genome sequence of Enterobacter cloacae subsp. cloacae type strain ATCC 13047.</title>
        <authorList>
            <person name="Ren Y."/>
            <person name="Ren Y."/>
            <person name="Zhou Z."/>
            <person name="Guo X."/>
            <person name="Li Y."/>
            <person name="Feng L."/>
            <person name="Wang L."/>
        </authorList>
    </citation>
    <scope>NUCLEOTIDE SEQUENCE [LARGE SCALE GENOMIC DNA]</scope>
    <source>
        <strain evidence="2">ATCC 13047 / DSM 30054 / NBRC 13535 / NCTC 10005 / WDCM 00083 / NCDC 279-56</strain>
        <plasmid evidence="1">pECL_B</plasmid>
    </source>
</reference>
<evidence type="ECO:0000313" key="2">
    <source>
        <dbReference type="Proteomes" id="UP000002363"/>
    </source>
</evidence>
<dbReference type="KEGG" id="enc:ECL_B038"/>
<dbReference type="RefSeq" id="WP_013087308.1">
    <property type="nucleotide sequence ID" value="NC_014108.1"/>
</dbReference>
<dbReference type="OrthoDB" id="9799912at2"/>
<dbReference type="AlphaFoldDB" id="A0A0H3CWM5"/>
<gene>
    <name evidence="1" type="ordered locus">ECL_B038</name>
</gene>
<accession>A0A0H3CWM5</accession>
<dbReference type="Proteomes" id="UP000002363">
    <property type="component" value="Plasmid pECL_B"/>
</dbReference>
<keyword evidence="2" id="KW-1185">Reference proteome</keyword>